<accession>A0A165P286</accession>
<dbReference type="AlphaFoldDB" id="A0A165P286"/>
<evidence type="ECO:0000256" key="1">
    <source>
        <dbReference type="SAM" id="MobiDB-lite"/>
    </source>
</evidence>
<evidence type="ECO:0000313" key="3">
    <source>
        <dbReference type="Proteomes" id="UP000077266"/>
    </source>
</evidence>
<reference evidence="2 3" key="1">
    <citation type="journal article" date="2016" name="Mol. Biol. Evol.">
        <title>Comparative Genomics of Early-Diverging Mushroom-Forming Fungi Provides Insights into the Origins of Lignocellulose Decay Capabilities.</title>
        <authorList>
            <person name="Nagy L.G."/>
            <person name="Riley R."/>
            <person name="Tritt A."/>
            <person name="Adam C."/>
            <person name="Daum C."/>
            <person name="Floudas D."/>
            <person name="Sun H."/>
            <person name="Yadav J.S."/>
            <person name="Pangilinan J."/>
            <person name="Larsson K.H."/>
            <person name="Matsuura K."/>
            <person name="Barry K."/>
            <person name="Labutti K."/>
            <person name="Kuo R."/>
            <person name="Ohm R.A."/>
            <person name="Bhattacharya S.S."/>
            <person name="Shirouzu T."/>
            <person name="Yoshinaga Y."/>
            <person name="Martin F.M."/>
            <person name="Grigoriev I.V."/>
            <person name="Hibbett D.S."/>
        </authorList>
    </citation>
    <scope>NUCLEOTIDE SEQUENCE [LARGE SCALE GENOMIC DNA]</scope>
    <source>
        <strain evidence="2 3">HHB12029</strain>
    </source>
</reference>
<evidence type="ECO:0000313" key="2">
    <source>
        <dbReference type="EMBL" id="KZW01541.1"/>
    </source>
</evidence>
<feature type="region of interest" description="Disordered" evidence="1">
    <location>
        <begin position="123"/>
        <end position="145"/>
    </location>
</feature>
<dbReference type="EMBL" id="KV425893">
    <property type="protein sequence ID" value="KZW01541.1"/>
    <property type="molecule type" value="Genomic_DNA"/>
</dbReference>
<dbReference type="Proteomes" id="UP000077266">
    <property type="component" value="Unassembled WGS sequence"/>
</dbReference>
<proteinExistence type="predicted"/>
<protein>
    <submittedName>
        <fullName evidence="2">Uncharacterized protein</fullName>
    </submittedName>
</protein>
<organism evidence="2 3">
    <name type="scientific">Exidia glandulosa HHB12029</name>
    <dbReference type="NCBI Taxonomy" id="1314781"/>
    <lineage>
        <taxon>Eukaryota</taxon>
        <taxon>Fungi</taxon>
        <taxon>Dikarya</taxon>
        <taxon>Basidiomycota</taxon>
        <taxon>Agaricomycotina</taxon>
        <taxon>Agaricomycetes</taxon>
        <taxon>Auriculariales</taxon>
        <taxon>Exidiaceae</taxon>
        <taxon>Exidia</taxon>
    </lineage>
</organism>
<keyword evidence="3" id="KW-1185">Reference proteome</keyword>
<dbReference type="InParanoid" id="A0A165P286"/>
<name>A0A165P286_EXIGL</name>
<gene>
    <name evidence="2" type="ORF">EXIGLDRAFT_65268</name>
</gene>
<sequence length="145" mass="16863">MTSEQTYSGDHNALNPTVAFPCVRSTEAMHRVRRVLEHVEVVRGSQRECISRGLHNWTSGRVYIEVTQRTEQYSVFRLQKRRSAREGKEEGAHERVHAWTPKDCVRAALAIACSTCRALPRTRHKRHEREAQMAMPRDSNVRKRK</sequence>